<name>U4LAQ1_PYROM</name>
<evidence type="ECO:0000313" key="4">
    <source>
        <dbReference type="EMBL" id="CCX07239.1"/>
    </source>
</evidence>
<dbReference type="STRING" id="1076935.U4LAQ1"/>
<feature type="domain" description="T-SNARE coiled-coil homology" evidence="3">
    <location>
        <begin position="174"/>
        <end position="236"/>
    </location>
</feature>
<dbReference type="InterPro" id="IPR045242">
    <property type="entry name" value="Syntaxin"/>
</dbReference>
<dbReference type="GO" id="GO:0000149">
    <property type="term" value="F:SNARE binding"/>
    <property type="evidence" value="ECO:0007669"/>
    <property type="project" value="TreeGrafter"/>
</dbReference>
<dbReference type="PANTHER" id="PTHR19957:SF38">
    <property type="entry name" value="LD27581P"/>
    <property type="match status" value="1"/>
</dbReference>
<proteinExistence type="inferred from homology"/>
<dbReference type="GO" id="GO:0006896">
    <property type="term" value="P:Golgi to vacuole transport"/>
    <property type="evidence" value="ECO:0007669"/>
    <property type="project" value="TreeGrafter"/>
</dbReference>
<dbReference type="OMA" id="LMTYTKQ"/>
<dbReference type="EMBL" id="HF935345">
    <property type="protein sequence ID" value="CCX07239.1"/>
    <property type="molecule type" value="Genomic_DNA"/>
</dbReference>
<dbReference type="InterPro" id="IPR010989">
    <property type="entry name" value="SNARE"/>
</dbReference>
<keyword evidence="2" id="KW-0812">Transmembrane</keyword>
<dbReference type="GO" id="GO:0006906">
    <property type="term" value="P:vesicle fusion"/>
    <property type="evidence" value="ECO:0007669"/>
    <property type="project" value="TreeGrafter"/>
</dbReference>
<dbReference type="Pfam" id="PF05739">
    <property type="entry name" value="SNARE"/>
    <property type="match status" value="1"/>
</dbReference>
<keyword evidence="2" id="KW-0472">Membrane</keyword>
<keyword evidence="2" id="KW-1133">Transmembrane helix</keyword>
<organism evidence="4 5">
    <name type="scientific">Pyronema omphalodes (strain CBS 100304)</name>
    <name type="common">Pyronema confluens</name>
    <dbReference type="NCBI Taxonomy" id="1076935"/>
    <lineage>
        <taxon>Eukaryota</taxon>
        <taxon>Fungi</taxon>
        <taxon>Dikarya</taxon>
        <taxon>Ascomycota</taxon>
        <taxon>Pezizomycotina</taxon>
        <taxon>Pezizomycetes</taxon>
        <taxon>Pezizales</taxon>
        <taxon>Pyronemataceae</taxon>
        <taxon>Pyronema</taxon>
    </lineage>
</organism>
<dbReference type="PROSITE" id="PS00914">
    <property type="entry name" value="SYNTAXIN"/>
    <property type="match status" value="1"/>
</dbReference>
<dbReference type="eggNOG" id="KOG0811">
    <property type="taxonomic scope" value="Eukaryota"/>
</dbReference>
<evidence type="ECO:0000313" key="5">
    <source>
        <dbReference type="Proteomes" id="UP000018144"/>
    </source>
</evidence>
<evidence type="ECO:0000259" key="3">
    <source>
        <dbReference type="PROSITE" id="PS50192"/>
    </source>
</evidence>
<dbReference type="Gene3D" id="1.20.5.110">
    <property type="match status" value="1"/>
</dbReference>
<evidence type="ECO:0000256" key="1">
    <source>
        <dbReference type="ARBA" id="ARBA00009063"/>
    </source>
</evidence>
<dbReference type="SUPFAM" id="SSF47661">
    <property type="entry name" value="t-snare proteins"/>
    <property type="match status" value="1"/>
</dbReference>
<dbReference type="InterPro" id="IPR006011">
    <property type="entry name" value="Syntaxin_N"/>
</dbReference>
<dbReference type="GO" id="GO:0048278">
    <property type="term" value="P:vesicle docking"/>
    <property type="evidence" value="ECO:0007669"/>
    <property type="project" value="TreeGrafter"/>
</dbReference>
<keyword evidence="5" id="KW-1185">Reference proteome</keyword>
<dbReference type="PROSITE" id="PS50192">
    <property type="entry name" value="T_SNARE"/>
    <property type="match status" value="1"/>
</dbReference>
<gene>
    <name evidence="4" type="ORF">PCON_06828</name>
</gene>
<dbReference type="Proteomes" id="UP000018144">
    <property type="component" value="Unassembled WGS sequence"/>
</dbReference>
<evidence type="ECO:0000256" key="2">
    <source>
        <dbReference type="SAM" id="Phobius"/>
    </source>
</evidence>
<dbReference type="GO" id="GO:0005484">
    <property type="term" value="F:SNAP receptor activity"/>
    <property type="evidence" value="ECO:0007669"/>
    <property type="project" value="InterPro"/>
</dbReference>
<comment type="similarity">
    <text evidence="1">Belongs to the syntaxin family.</text>
</comment>
<dbReference type="GO" id="GO:0012505">
    <property type="term" value="C:endomembrane system"/>
    <property type="evidence" value="ECO:0007669"/>
    <property type="project" value="TreeGrafter"/>
</dbReference>
<dbReference type="InterPro" id="IPR006012">
    <property type="entry name" value="Syntaxin/epimorphin_CS"/>
</dbReference>
<sequence>MSFNHLSTLESQSSYHDDPLFSSLTSSLSSRLFTLTSNITQLNRHLSLLGTKKDTSAVRSHITSLLDSTRDGFRDVTDGVKRVKNWQDPSPQMKFTQRKLESQLTAALAEFQSVQRLSMEKNRQYVAATKRLIHEEDPERYTDESSGGEVQVALVHQQTQAAALAGQEEVEFQESLIIQREEEIRDIERGITELNDIFRDLGTMVTAQGESLDVVENNVAGVRQDHKAADLELRRAAKYQRNARNRMCVLLLILGVVLTVVLLAIFLG</sequence>
<dbReference type="GO" id="GO:0031201">
    <property type="term" value="C:SNARE complex"/>
    <property type="evidence" value="ECO:0007669"/>
    <property type="project" value="TreeGrafter"/>
</dbReference>
<dbReference type="InterPro" id="IPR000727">
    <property type="entry name" value="T_SNARE_dom"/>
</dbReference>
<feature type="transmembrane region" description="Helical" evidence="2">
    <location>
        <begin position="248"/>
        <end position="267"/>
    </location>
</feature>
<dbReference type="OrthoDB" id="364348at2759"/>
<reference evidence="4 5" key="1">
    <citation type="journal article" date="2013" name="PLoS Genet.">
        <title>The genome and development-dependent transcriptomes of Pyronema confluens: a window into fungal evolution.</title>
        <authorList>
            <person name="Traeger S."/>
            <person name="Altegoer F."/>
            <person name="Freitag M."/>
            <person name="Gabaldon T."/>
            <person name="Kempken F."/>
            <person name="Kumar A."/>
            <person name="Marcet-Houben M."/>
            <person name="Poggeler S."/>
            <person name="Stajich J.E."/>
            <person name="Nowrousian M."/>
        </authorList>
    </citation>
    <scope>NUCLEOTIDE SEQUENCE [LARGE SCALE GENOMIC DNA]</scope>
    <source>
        <strain evidence="5">CBS 100304</strain>
        <tissue evidence="4">Vegetative mycelium</tissue>
    </source>
</reference>
<protein>
    <submittedName>
        <fullName evidence="4">Similar to Syntaxin-7 acc. no. Q3ZBT5</fullName>
    </submittedName>
</protein>
<dbReference type="AlphaFoldDB" id="U4LAQ1"/>
<dbReference type="FunFam" id="1.20.5.110:FF:000059">
    <property type="entry name" value="Related to syntaxin 12"/>
    <property type="match status" value="1"/>
</dbReference>
<dbReference type="Gene3D" id="1.20.58.70">
    <property type="match status" value="1"/>
</dbReference>
<dbReference type="SMART" id="SM00397">
    <property type="entry name" value="t_SNARE"/>
    <property type="match status" value="1"/>
</dbReference>
<dbReference type="Pfam" id="PF14523">
    <property type="entry name" value="Syntaxin_2"/>
    <property type="match status" value="1"/>
</dbReference>
<dbReference type="GO" id="GO:0006886">
    <property type="term" value="P:intracellular protein transport"/>
    <property type="evidence" value="ECO:0007669"/>
    <property type="project" value="InterPro"/>
</dbReference>
<dbReference type="PANTHER" id="PTHR19957">
    <property type="entry name" value="SYNTAXIN"/>
    <property type="match status" value="1"/>
</dbReference>
<dbReference type="CDD" id="cd15840">
    <property type="entry name" value="SNARE_Qa"/>
    <property type="match status" value="1"/>
</dbReference>
<accession>U4LAQ1</accession>